<evidence type="ECO:0000313" key="2">
    <source>
        <dbReference type="EMBL" id="KAK1455480.1"/>
    </source>
</evidence>
<proteinExistence type="predicted"/>
<organism evidence="2 3">
    <name type="scientific">Colletotrichum melonis</name>
    <dbReference type="NCBI Taxonomy" id="1209925"/>
    <lineage>
        <taxon>Eukaryota</taxon>
        <taxon>Fungi</taxon>
        <taxon>Dikarya</taxon>
        <taxon>Ascomycota</taxon>
        <taxon>Pezizomycotina</taxon>
        <taxon>Sordariomycetes</taxon>
        <taxon>Hypocreomycetidae</taxon>
        <taxon>Glomerellales</taxon>
        <taxon>Glomerellaceae</taxon>
        <taxon>Colletotrichum</taxon>
        <taxon>Colletotrichum acutatum species complex</taxon>
    </lineage>
</organism>
<protein>
    <submittedName>
        <fullName evidence="2">Uncharacterized protein</fullName>
    </submittedName>
</protein>
<sequence length="198" mass="21470">MNSPSQPTHARSRLTPSAQISLAAFSSDVSPRSRSYHALSTPNPTSSNTLQIPPMTSSTASLSSRSLTLSGRSTINLVYRYRHREYVSANSVPWTSHVCRSISRGYSRNETRNMWLCPRNLYNHSLTAVTLLQSLPSPPNLAPSSMTIKCPAVRCTISPMELTHSIPLHPPSPTSASLNITSVSHLIPAAASAVTFSK</sequence>
<gene>
    <name evidence="2" type="ORF">CMEL01_04240</name>
</gene>
<evidence type="ECO:0000256" key="1">
    <source>
        <dbReference type="SAM" id="MobiDB-lite"/>
    </source>
</evidence>
<reference evidence="2 3" key="1">
    <citation type="submission" date="2016-10" db="EMBL/GenBank/DDBJ databases">
        <title>The genome sequence of Colletotrichum fioriniae PJ7.</title>
        <authorList>
            <person name="Baroncelli R."/>
        </authorList>
    </citation>
    <scope>NUCLEOTIDE SEQUENCE [LARGE SCALE GENOMIC DNA]</scope>
    <source>
        <strain evidence="2">Col 31</strain>
    </source>
</reference>
<evidence type="ECO:0000313" key="3">
    <source>
        <dbReference type="Proteomes" id="UP001239795"/>
    </source>
</evidence>
<keyword evidence="3" id="KW-1185">Reference proteome</keyword>
<dbReference type="Proteomes" id="UP001239795">
    <property type="component" value="Unassembled WGS sequence"/>
</dbReference>
<dbReference type="EMBL" id="MLGG01000024">
    <property type="protein sequence ID" value="KAK1455480.1"/>
    <property type="molecule type" value="Genomic_DNA"/>
</dbReference>
<accession>A0AAI9UBU8</accession>
<feature type="region of interest" description="Disordered" evidence="1">
    <location>
        <begin position="33"/>
        <end position="65"/>
    </location>
</feature>
<feature type="compositionally biased region" description="Polar residues" evidence="1">
    <location>
        <begin position="33"/>
        <end position="55"/>
    </location>
</feature>
<name>A0AAI9UBU8_9PEZI</name>
<feature type="compositionally biased region" description="Low complexity" evidence="1">
    <location>
        <begin position="56"/>
        <end position="65"/>
    </location>
</feature>
<dbReference type="AlphaFoldDB" id="A0AAI9UBU8"/>
<comment type="caution">
    <text evidence="2">The sequence shown here is derived from an EMBL/GenBank/DDBJ whole genome shotgun (WGS) entry which is preliminary data.</text>
</comment>